<proteinExistence type="inferred from homology"/>
<evidence type="ECO:0000256" key="2">
    <source>
        <dbReference type="ARBA" id="ARBA00008467"/>
    </source>
</evidence>
<dbReference type="Proteomes" id="UP000006056">
    <property type="component" value="Chromosome"/>
</dbReference>
<dbReference type="Pfam" id="PF00109">
    <property type="entry name" value="ketoacyl-synt"/>
    <property type="match status" value="1"/>
</dbReference>
<keyword evidence="7" id="KW-0812">Transmembrane</keyword>
<keyword evidence="6 13" id="KW-0808">Transferase</keyword>
<evidence type="ECO:0000256" key="9">
    <source>
        <dbReference type="ARBA" id="ARBA00023136"/>
    </source>
</evidence>
<dbReference type="AlphaFoldDB" id="I3ZMI9"/>
<dbReference type="InterPro" id="IPR000794">
    <property type="entry name" value="Beta-ketoacyl_synthase"/>
</dbReference>
<dbReference type="GO" id="GO:0005886">
    <property type="term" value="C:plasma membrane"/>
    <property type="evidence" value="ECO:0007669"/>
    <property type="project" value="UniProtKB-SubCell"/>
</dbReference>
<sequence>MRRVVLTGAGCITAIGQDVDTFQANLFAGLSGIREIEDVAAGELHFTKMASVREFVAADWLMASQAKLAERSASFAIASARQALTASGLMQAYAGDDVAAVFGCSTGGRSAEEPETAKLYTQGGRVHPLTVPRSMASAGTSLVCIEHGITGPAYAVSTACASGAHALGQAFHMVRSGMVEAAIAGGHEAPLTYGFLKSWDSLHVVSPTSCRPFAADRDGMTLGEGAAMMTLETMDAAVARGATILAEIVGFGMSSDGHHMTQADPAGPAAAMSRALRDARATPAEVGYVNAHGTGTDVNDRAEADALHRVFGQGARKIPVSSTKRLHGHAMGASGAIEALATALALRDGVLPGNGEIAVDDALDLQGILRENMRVDASLALSNSFAFGGLNAVIALRRFVS</sequence>
<dbReference type="InterPro" id="IPR014030">
    <property type="entry name" value="Ketoacyl_synth_N"/>
</dbReference>
<reference evidence="15 16" key="1">
    <citation type="submission" date="2012-06" db="EMBL/GenBank/DDBJ databases">
        <title>Complete genome of Terriglobus roseus DSM 18391.</title>
        <authorList>
            <consortium name="US DOE Joint Genome Institute (JGI-PGF)"/>
            <person name="Lucas S."/>
            <person name="Copeland A."/>
            <person name="Lapidus A."/>
            <person name="Glavina del Rio T."/>
            <person name="Dalin E."/>
            <person name="Tice H."/>
            <person name="Bruce D."/>
            <person name="Goodwin L."/>
            <person name="Pitluck S."/>
            <person name="Peters L."/>
            <person name="Mikhailova N."/>
            <person name="Munk A.C.C."/>
            <person name="Kyrpides N."/>
            <person name="Mavromatis K."/>
            <person name="Ivanova N."/>
            <person name="Brettin T."/>
            <person name="Detter J.C."/>
            <person name="Han C."/>
            <person name="Larimer F."/>
            <person name="Land M."/>
            <person name="Hauser L."/>
            <person name="Markowitz V."/>
            <person name="Cheng J.-F."/>
            <person name="Hugenholtz P."/>
            <person name="Woyke T."/>
            <person name="Wu D."/>
            <person name="Brambilla E."/>
            <person name="Klenk H.-P."/>
            <person name="Eisen J.A."/>
        </authorList>
    </citation>
    <scope>NUCLEOTIDE SEQUENCE [LARGE SCALE GENOMIC DNA]</scope>
    <source>
        <strain evidence="16">DSM 18391 / NRRL B-41598 / KBS 63</strain>
    </source>
</reference>
<dbReference type="PANTHER" id="PTHR11712">
    <property type="entry name" value="POLYKETIDE SYNTHASE-RELATED"/>
    <property type="match status" value="1"/>
</dbReference>
<dbReference type="InterPro" id="IPR018201">
    <property type="entry name" value="Ketoacyl_synth_AS"/>
</dbReference>
<keyword evidence="3" id="KW-0536">Nodulation</keyword>
<evidence type="ECO:0000256" key="8">
    <source>
        <dbReference type="ARBA" id="ARBA00022989"/>
    </source>
</evidence>
<evidence type="ECO:0000256" key="5">
    <source>
        <dbReference type="ARBA" id="ARBA00022519"/>
    </source>
</evidence>
<dbReference type="EMBL" id="CP003379">
    <property type="protein sequence ID" value="AFL90457.1"/>
    <property type="molecule type" value="Genomic_DNA"/>
</dbReference>
<organism evidence="15 16">
    <name type="scientific">Terriglobus roseus (strain DSM 18391 / NRRL B-41598 / KBS 63)</name>
    <dbReference type="NCBI Taxonomy" id="926566"/>
    <lineage>
        <taxon>Bacteria</taxon>
        <taxon>Pseudomonadati</taxon>
        <taxon>Acidobacteriota</taxon>
        <taxon>Terriglobia</taxon>
        <taxon>Terriglobales</taxon>
        <taxon>Acidobacteriaceae</taxon>
        <taxon>Terriglobus</taxon>
    </lineage>
</organism>
<dbReference type="Pfam" id="PF02801">
    <property type="entry name" value="Ketoacyl-synt_C"/>
    <property type="match status" value="1"/>
</dbReference>
<keyword evidence="8" id="KW-1133">Transmembrane helix</keyword>
<comment type="subcellular location">
    <subcellularLocation>
        <location evidence="1">Cell inner membrane</location>
    </subcellularLocation>
</comment>
<dbReference type="OrthoDB" id="9808669at2"/>
<dbReference type="SMART" id="SM00825">
    <property type="entry name" value="PKS_KS"/>
    <property type="match status" value="1"/>
</dbReference>
<evidence type="ECO:0000256" key="6">
    <source>
        <dbReference type="ARBA" id="ARBA00022679"/>
    </source>
</evidence>
<dbReference type="PANTHER" id="PTHR11712:SF352">
    <property type="entry name" value="3-OXOACYL-[ACYL-CARRIER-PROTEIN] SYNTHASE"/>
    <property type="match status" value="1"/>
</dbReference>
<evidence type="ECO:0000256" key="1">
    <source>
        <dbReference type="ARBA" id="ARBA00004533"/>
    </source>
</evidence>
<dbReference type="STRING" id="926566.Terro_4253"/>
<keyword evidence="5" id="KW-0997">Cell inner membrane</keyword>
<evidence type="ECO:0000256" key="10">
    <source>
        <dbReference type="ARBA" id="ARBA00037576"/>
    </source>
</evidence>
<evidence type="ECO:0000256" key="11">
    <source>
        <dbReference type="ARBA" id="ARBA00039445"/>
    </source>
</evidence>
<dbReference type="InterPro" id="IPR014031">
    <property type="entry name" value="Ketoacyl_synth_C"/>
</dbReference>
<dbReference type="PROSITE" id="PS52004">
    <property type="entry name" value="KS3_2"/>
    <property type="match status" value="1"/>
</dbReference>
<evidence type="ECO:0000313" key="15">
    <source>
        <dbReference type="EMBL" id="AFL90457.1"/>
    </source>
</evidence>
<protein>
    <recommendedName>
        <fullName evidence="11">Nodulation protein E</fullName>
    </recommendedName>
    <alternativeName>
        <fullName evidence="12">Host-specificity of nodulation protein B</fullName>
    </alternativeName>
</protein>
<dbReference type="PROSITE" id="PS00606">
    <property type="entry name" value="KS3_1"/>
    <property type="match status" value="1"/>
</dbReference>
<dbReference type="GO" id="GO:0006633">
    <property type="term" value="P:fatty acid biosynthetic process"/>
    <property type="evidence" value="ECO:0007669"/>
    <property type="project" value="InterPro"/>
</dbReference>
<gene>
    <name evidence="15" type="ordered locus">Terro_4253</name>
</gene>
<evidence type="ECO:0000256" key="12">
    <source>
        <dbReference type="ARBA" id="ARBA00041756"/>
    </source>
</evidence>
<evidence type="ECO:0000259" key="14">
    <source>
        <dbReference type="PROSITE" id="PS52004"/>
    </source>
</evidence>
<comment type="similarity">
    <text evidence="2 13">Belongs to the thiolase-like superfamily. Beta-ketoacyl-ACP synthases family.</text>
</comment>
<dbReference type="Gene3D" id="3.40.47.10">
    <property type="match status" value="2"/>
</dbReference>
<name>I3ZMI9_TERRK</name>
<dbReference type="GO" id="GO:0004315">
    <property type="term" value="F:3-oxoacyl-[acyl-carrier-protein] synthase activity"/>
    <property type="evidence" value="ECO:0007669"/>
    <property type="project" value="InterPro"/>
</dbReference>
<dbReference type="KEGG" id="trs:Terro_4253"/>
<accession>I3ZMI9</accession>
<evidence type="ECO:0000256" key="4">
    <source>
        <dbReference type="ARBA" id="ARBA00022475"/>
    </source>
</evidence>
<keyword evidence="16" id="KW-1185">Reference proteome</keyword>
<evidence type="ECO:0000256" key="13">
    <source>
        <dbReference type="RuleBase" id="RU003694"/>
    </source>
</evidence>
<dbReference type="RefSeq" id="WP_014787717.1">
    <property type="nucleotide sequence ID" value="NC_018014.1"/>
</dbReference>
<evidence type="ECO:0000313" key="16">
    <source>
        <dbReference type="Proteomes" id="UP000006056"/>
    </source>
</evidence>
<dbReference type="eggNOG" id="COG0304">
    <property type="taxonomic scope" value="Bacteria"/>
</dbReference>
<dbReference type="CDD" id="cd00834">
    <property type="entry name" value="KAS_I_II"/>
    <property type="match status" value="1"/>
</dbReference>
<dbReference type="InterPro" id="IPR016039">
    <property type="entry name" value="Thiolase-like"/>
</dbReference>
<keyword evidence="9" id="KW-0472">Membrane</keyword>
<dbReference type="PATRIC" id="fig|926566.3.peg.4204"/>
<evidence type="ECO:0000256" key="3">
    <source>
        <dbReference type="ARBA" id="ARBA00022458"/>
    </source>
</evidence>
<keyword evidence="4" id="KW-1003">Cell membrane</keyword>
<dbReference type="InterPro" id="IPR020841">
    <property type="entry name" value="PKS_Beta-ketoAc_synthase_dom"/>
</dbReference>
<evidence type="ECO:0000256" key="7">
    <source>
        <dbReference type="ARBA" id="ARBA00022692"/>
    </source>
</evidence>
<dbReference type="SUPFAM" id="SSF53901">
    <property type="entry name" value="Thiolase-like"/>
    <property type="match status" value="2"/>
</dbReference>
<comment type="function">
    <text evidence="10">Proposed to synthesize NOD factor fatty acyl chain. Involved in the synthesis of a highly unsaturated fatty acid moiety, which forms part of a lipo-oligosaccharide that is responsible for host specificity.</text>
</comment>
<feature type="domain" description="Ketosynthase family 3 (KS3)" evidence="14">
    <location>
        <begin position="1"/>
        <end position="398"/>
    </location>
</feature>
<dbReference type="HOGENOM" id="CLU_000022_69_2_0"/>